<dbReference type="RefSeq" id="WP_244629022.1">
    <property type="nucleotide sequence ID" value="NZ_CABFMQ020000091.1"/>
</dbReference>
<accession>A0A8B6M894</accession>
<reference evidence="2 3" key="1">
    <citation type="submission" date="2019-05" db="EMBL/GenBank/DDBJ databases">
        <authorList>
            <person name="Farhan Ul Haque M."/>
        </authorList>
    </citation>
    <scope>NUCLEOTIDE SEQUENCE [LARGE SCALE GENOMIC DNA]</scope>
    <source>
        <strain evidence="2">2</strain>
    </source>
</reference>
<keyword evidence="3" id="KW-1185">Reference proteome</keyword>
<comment type="caution">
    <text evidence="2">The sequence shown here is derived from an EMBL/GenBank/DDBJ whole genome shotgun (WGS) entry which is preliminary data.</text>
</comment>
<proteinExistence type="predicted"/>
<organism evidence="2 3">
    <name type="scientific">Methylocella tundrae</name>
    <dbReference type="NCBI Taxonomy" id="227605"/>
    <lineage>
        <taxon>Bacteria</taxon>
        <taxon>Pseudomonadati</taxon>
        <taxon>Pseudomonadota</taxon>
        <taxon>Alphaproteobacteria</taxon>
        <taxon>Hyphomicrobiales</taxon>
        <taxon>Beijerinckiaceae</taxon>
        <taxon>Methylocella</taxon>
    </lineage>
</organism>
<sequence>MDDEIEQFLAEMAKGADATTHELEIEEATLRALVGDQRAEELELLWTRQLDPADEEDIKRYMDWDDKKLIWIWHRLERSRERRAAAGRAYMIRSQDKMATASPTSKRAGPPRKPS</sequence>
<protein>
    <submittedName>
        <fullName evidence="2">Uncharacterized protein</fullName>
    </submittedName>
</protein>
<evidence type="ECO:0000256" key="1">
    <source>
        <dbReference type="SAM" id="MobiDB-lite"/>
    </source>
</evidence>
<dbReference type="AlphaFoldDB" id="A0A8B6M894"/>
<feature type="region of interest" description="Disordered" evidence="1">
    <location>
        <begin position="89"/>
        <end position="115"/>
    </location>
</feature>
<dbReference type="EMBL" id="CABFMQ020000091">
    <property type="protein sequence ID" value="VTZ51239.1"/>
    <property type="molecule type" value="Genomic_DNA"/>
</dbReference>
<gene>
    <name evidence="2" type="ORF">MPC4_330039</name>
</gene>
<name>A0A8B6M894_METTU</name>
<evidence type="ECO:0000313" key="3">
    <source>
        <dbReference type="Proteomes" id="UP000485880"/>
    </source>
</evidence>
<dbReference type="Proteomes" id="UP000485880">
    <property type="component" value="Unassembled WGS sequence"/>
</dbReference>
<evidence type="ECO:0000313" key="2">
    <source>
        <dbReference type="EMBL" id="VTZ51239.1"/>
    </source>
</evidence>